<dbReference type="EMBL" id="CP016786">
    <property type="protein sequence ID" value="ASW44446.1"/>
    <property type="molecule type" value="Genomic_DNA"/>
</dbReference>
<feature type="transmembrane region" description="Helical" evidence="6">
    <location>
        <begin position="109"/>
        <end position="132"/>
    </location>
</feature>
<evidence type="ECO:0000256" key="6">
    <source>
        <dbReference type="SAM" id="Phobius"/>
    </source>
</evidence>
<organism evidence="7 8">
    <name type="scientific">Clostridium isatidis</name>
    <dbReference type="NCBI Taxonomy" id="182773"/>
    <lineage>
        <taxon>Bacteria</taxon>
        <taxon>Bacillati</taxon>
        <taxon>Bacillota</taxon>
        <taxon>Clostridia</taxon>
        <taxon>Eubacteriales</taxon>
        <taxon>Clostridiaceae</taxon>
        <taxon>Clostridium</taxon>
    </lineage>
</organism>
<keyword evidence="3 6" id="KW-0812">Transmembrane</keyword>
<evidence type="ECO:0008006" key="9">
    <source>
        <dbReference type="Google" id="ProtNLM"/>
    </source>
</evidence>
<reference evidence="7 8" key="1">
    <citation type="submission" date="2016-08" db="EMBL/GenBank/DDBJ databases">
        <title>Complete Genome Sequence Of The Indigo Reducing Clostridium isatidis DSM15098.</title>
        <authorList>
            <person name="Little G.T."/>
            <person name="Minton N.P."/>
        </authorList>
    </citation>
    <scope>NUCLEOTIDE SEQUENCE [LARGE SCALE GENOMIC DNA]</scope>
    <source>
        <strain evidence="7 8">DSM 15098</strain>
    </source>
</reference>
<dbReference type="CDD" id="cd15904">
    <property type="entry name" value="TSPO_MBR"/>
    <property type="match status" value="1"/>
</dbReference>
<dbReference type="PIRSF" id="PIRSF005859">
    <property type="entry name" value="PBR"/>
    <property type="match status" value="1"/>
</dbReference>
<dbReference type="AlphaFoldDB" id="A0A343JFY8"/>
<evidence type="ECO:0000313" key="7">
    <source>
        <dbReference type="EMBL" id="ASW44446.1"/>
    </source>
</evidence>
<evidence type="ECO:0000256" key="4">
    <source>
        <dbReference type="ARBA" id="ARBA00022989"/>
    </source>
</evidence>
<evidence type="ECO:0000256" key="2">
    <source>
        <dbReference type="ARBA" id="ARBA00007524"/>
    </source>
</evidence>
<dbReference type="KEGG" id="cia:BEN51_03160"/>
<keyword evidence="4 6" id="KW-1133">Transmembrane helix</keyword>
<feature type="transmembrane region" description="Helical" evidence="6">
    <location>
        <begin position="139"/>
        <end position="162"/>
    </location>
</feature>
<dbReference type="InterPro" id="IPR004307">
    <property type="entry name" value="TspO_MBR"/>
</dbReference>
<keyword evidence="5 6" id="KW-0472">Membrane</keyword>
<sequence>MEFLRVDNKIHFINLIVNLLVPLLGAIITIYFNINSISIYEDLKKPFLSPSPLITLIIWTSLYIILGIAAYRFYTKNENKKLNSNGYFFYLLQLFCYFGWKFLFITFRLYGLSFILLIVIVIISIITSLKFFRIDKKSAFLILPYIMWLIYSAVINYFIWFYNEM</sequence>
<feature type="transmembrane region" description="Helical" evidence="6">
    <location>
        <begin position="54"/>
        <end position="74"/>
    </location>
</feature>
<dbReference type="FunFam" id="1.20.1260.100:FF:000001">
    <property type="entry name" value="translocator protein 2"/>
    <property type="match status" value="1"/>
</dbReference>
<evidence type="ECO:0000256" key="5">
    <source>
        <dbReference type="ARBA" id="ARBA00023136"/>
    </source>
</evidence>
<dbReference type="GO" id="GO:0033013">
    <property type="term" value="P:tetrapyrrole metabolic process"/>
    <property type="evidence" value="ECO:0007669"/>
    <property type="project" value="UniProtKB-ARBA"/>
</dbReference>
<protein>
    <recommendedName>
        <fullName evidence="9">TspO protein</fullName>
    </recommendedName>
</protein>
<evidence type="ECO:0000256" key="1">
    <source>
        <dbReference type="ARBA" id="ARBA00004141"/>
    </source>
</evidence>
<dbReference type="Pfam" id="PF03073">
    <property type="entry name" value="TspO_MBR"/>
    <property type="match status" value="1"/>
</dbReference>
<feature type="transmembrane region" description="Helical" evidence="6">
    <location>
        <begin position="86"/>
        <end position="103"/>
    </location>
</feature>
<name>A0A343JFY8_9CLOT</name>
<evidence type="ECO:0000313" key="8">
    <source>
        <dbReference type="Proteomes" id="UP000264883"/>
    </source>
</evidence>
<comment type="similarity">
    <text evidence="2">Belongs to the TspO/BZRP family.</text>
</comment>
<gene>
    <name evidence="7" type="ORF">BEN51_03160</name>
</gene>
<dbReference type="Gene3D" id="1.20.1260.100">
    <property type="entry name" value="TspO/MBR protein"/>
    <property type="match status" value="1"/>
</dbReference>
<dbReference type="Proteomes" id="UP000264883">
    <property type="component" value="Chromosome"/>
</dbReference>
<feature type="transmembrane region" description="Helical" evidence="6">
    <location>
        <begin position="12"/>
        <end position="34"/>
    </location>
</feature>
<keyword evidence="8" id="KW-1185">Reference proteome</keyword>
<proteinExistence type="inferred from homology"/>
<accession>A0A343JFY8</accession>
<comment type="subcellular location">
    <subcellularLocation>
        <location evidence="1">Membrane</location>
        <topology evidence="1">Multi-pass membrane protein</topology>
    </subcellularLocation>
</comment>
<evidence type="ECO:0000256" key="3">
    <source>
        <dbReference type="ARBA" id="ARBA00022692"/>
    </source>
</evidence>
<dbReference type="PANTHER" id="PTHR10057">
    <property type="entry name" value="PERIPHERAL-TYPE BENZODIAZEPINE RECEPTOR"/>
    <property type="match status" value="1"/>
</dbReference>
<dbReference type="PANTHER" id="PTHR10057:SF0">
    <property type="entry name" value="TRANSLOCATOR PROTEIN"/>
    <property type="match status" value="1"/>
</dbReference>
<dbReference type="GO" id="GO:0016020">
    <property type="term" value="C:membrane"/>
    <property type="evidence" value="ECO:0007669"/>
    <property type="project" value="UniProtKB-SubCell"/>
</dbReference>
<dbReference type="InterPro" id="IPR038330">
    <property type="entry name" value="TspO/MBR-related_sf"/>
</dbReference>